<evidence type="ECO:0000256" key="6">
    <source>
        <dbReference type="SAM" id="SignalP"/>
    </source>
</evidence>
<dbReference type="GO" id="GO:0015833">
    <property type="term" value="P:peptide transport"/>
    <property type="evidence" value="ECO:0007669"/>
    <property type="project" value="TreeGrafter"/>
</dbReference>
<reference evidence="8 11" key="1">
    <citation type="submission" date="2018-09" db="EMBL/GenBank/DDBJ databases">
        <title>Roseomonas sp. nov., isolated from feces of Tibetan antelopes in the Qinghai-Tibet plateau, China.</title>
        <authorList>
            <person name="Tian Z."/>
        </authorList>
    </citation>
    <scope>NUCLEOTIDE SEQUENCE [LARGE SCALE GENOMIC DNA]</scope>
    <source>
        <strain evidence="9 10">Z23</strain>
        <strain evidence="8 11">Z24</strain>
    </source>
</reference>
<dbReference type="Proteomes" id="UP000278036">
    <property type="component" value="Unassembled WGS sequence"/>
</dbReference>
<dbReference type="Pfam" id="PF00496">
    <property type="entry name" value="SBP_bac_5"/>
    <property type="match status" value="1"/>
</dbReference>
<dbReference type="CDD" id="cd08498">
    <property type="entry name" value="PBP2_NikA_DppA_OppA_like_2"/>
    <property type="match status" value="1"/>
</dbReference>
<evidence type="ECO:0000313" key="9">
    <source>
        <dbReference type="EMBL" id="RMI20853.1"/>
    </source>
</evidence>
<feature type="domain" description="Solute-binding protein family 5" evidence="7">
    <location>
        <begin position="70"/>
        <end position="439"/>
    </location>
</feature>
<dbReference type="EMBL" id="RAQU01000205">
    <property type="protein sequence ID" value="RKK01897.1"/>
    <property type="molecule type" value="Genomic_DNA"/>
</dbReference>
<evidence type="ECO:0000256" key="3">
    <source>
        <dbReference type="ARBA" id="ARBA00022448"/>
    </source>
</evidence>
<dbReference type="OrthoDB" id="9773508at2"/>
<dbReference type="AlphaFoldDB" id="A0A3A9J3X2"/>
<keyword evidence="3" id="KW-0813">Transport</keyword>
<gene>
    <name evidence="8" type="ORF">D6Z83_22580</name>
    <name evidence="9" type="ORF">EBE87_13605</name>
</gene>
<comment type="similarity">
    <text evidence="2">Belongs to the bacterial solute-binding protein 5 family.</text>
</comment>
<dbReference type="Proteomes" id="UP000274097">
    <property type="component" value="Unassembled WGS sequence"/>
</dbReference>
<evidence type="ECO:0000256" key="5">
    <source>
        <dbReference type="SAM" id="MobiDB-lite"/>
    </source>
</evidence>
<dbReference type="GO" id="GO:0043190">
    <property type="term" value="C:ATP-binding cassette (ABC) transporter complex"/>
    <property type="evidence" value="ECO:0007669"/>
    <property type="project" value="InterPro"/>
</dbReference>
<dbReference type="RefSeq" id="WP_120640459.1">
    <property type="nucleotide sequence ID" value="NZ_RAQU01000205.1"/>
</dbReference>
<dbReference type="Gene3D" id="3.40.190.10">
    <property type="entry name" value="Periplasmic binding protein-like II"/>
    <property type="match status" value="1"/>
</dbReference>
<dbReference type="InterPro" id="IPR030678">
    <property type="entry name" value="Peptide/Ni-bd"/>
</dbReference>
<dbReference type="InterPro" id="IPR000914">
    <property type="entry name" value="SBP_5_dom"/>
</dbReference>
<comment type="subcellular location">
    <subcellularLocation>
        <location evidence="1">Periplasm</location>
    </subcellularLocation>
</comment>
<dbReference type="InParanoid" id="A0A3A9J3X2"/>
<organism evidence="8 11">
    <name type="scientific">Teichococcus wenyumeiae</name>
    <dbReference type="NCBI Taxonomy" id="2478470"/>
    <lineage>
        <taxon>Bacteria</taxon>
        <taxon>Pseudomonadati</taxon>
        <taxon>Pseudomonadota</taxon>
        <taxon>Alphaproteobacteria</taxon>
        <taxon>Acetobacterales</taxon>
        <taxon>Roseomonadaceae</taxon>
        <taxon>Roseomonas</taxon>
    </lineage>
</organism>
<keyword evidence="10" id="KW-1185">Reference proteome</keyword>
<feature type="region of interest" description="Disordered" evidence="5">
    <location>
        <begin position="509"/>
        <end position="529"/>
    </location>
</feature>
<dbReference type="InterPro" id="IPR039424">
    <property type="entry name" value="SBP_5"/>
</dbReference>
<sequence>MTPPSLKTALLLGAASFGLAAAQPALAQDLTIAIGGSVTSLDPHFYNASPNNGLGTHFFDRLTELDANAQIKPMLAESWKVIEPTLWEFKLRPGVKWHDGRDFTAEDVAFTIQRAPNVPNSPGGFGAFVRGVKRVEIVDPLTIRFHTAEPYPMLPTDFAQVLVISRHAGEGATTEDYNSGKAVIGTGPYKFSAYTPGSRTRLVRNDAYWGGRPDWANVDYRVISSAPARTAAILSGDVDVIDTVPSSDIPKLEKDGKVQLSSIQGLRLIYASFDRSRTDNPVFVTDNDGKPLATNPFNDLRVRRALSVAINREALAERVMENTAKPAGQWLPPGAYSYNPEVKPLAQDIDGAKKLLAEAGFPQGFKMTLHTPNDRYPNDAKTAQAVAQMWTRVGVQTTVEALPWSAYSMRANRQEFGMRITGWSSSSGEASSALVNIIGTYNPEKRFGASNGSRYSNPELDALTTKAGSTMDDAEREKLLQQAVKMAIDDVALVPLHQLVNTWAVRKGLQHSPRMDERTRAMDLKPAKG</sequence>
<feature type="signal peptide" evidence="6">
    <location>
        <begin position="1"/>
        <end position="27"/>
    </location>
</feature>
<comment type="caution">
    <text evidence="8">The sequence shown here is derived from an EMBL/GenBank/DDBJ whole genome shotgun (WGS) entry which is preliminary data.</text>
</comment>
<evidence type="ECO:0000256" key="2">
    <source>
        <dbReference type="ARBA" id="ARBA00005695"/>
    </source>
</evidence>
<dbReference type="GO" id="GO:0030288">
    <property type="term" value="C:outer membrane-bounded periplasmic space"/>
    <property type="evidence" value="ECO:0007669"/>
    <property type="project" value="UniProtKB-ARBA"/>
</dbReference>
<dbReference type="GO" id="GO:1904680">
    <property type="term" value="F:peptide transmembrane transporter activity"/>
    <property type="evidence" value="ECO:0007669"/>
    <property type="project" value="TreeGrafter"/>
</dbReference>
<dbReference type="Gene3D" id="3.90.76.10">
    <property type="entry name" value="Dipeptide-binding Protein, Domain 1"/>
    <property type="match status" value="1"/>
</dbReference>
<dbReference type="EMBL" id="RFLX01000009">
    <property type="protein sequence ID" value="RMI20853.1"/>
    <property type="molecule type" value="Genomic_DNA"/>
</dbReference>
<feature type="chain" id="PRO_5017436188" evidence="6">
    <location>
        <begin position="28"/>
        <end position="529"/>
    </location>
</feature>
<dbReference type="Gene3D" id="3.10.105.10">
    <property type="entry name" value="Dipeptide-binding Protein, Domain 3"/>
    <property type="match status" value="1"/>
</dbReference>
<evidence type="ECO:0000313" key="10">
    <source>
        <dbReference type="Proteomes" id="UP000274097"/>
    </source>
</evidence>
<evidence type="ECO:0000256" key="1">
    <source>
        <dbReference type="ARBA" id="ARBA00004418"/>
    </source>
</evidence>
<dbReference type="PIRSF" id="PIRSF002741">
    <property type="entry name" value="MppA"/>
    <property type="match status" value="1"/>
</dbReference>
<dbReference type="FunCoup" id="A0A3A9J3X2">
    <property type="interactions" value="321"/>
</dbReference>
<evidence type="ECO:0000256" key="4">
    <source>
        <dbReference type="ARBA" id="ARBA00022729"/>
    </source>
</evidence>
<evidence type="ECO:0000259" key="7">
    <source>
        <dbReference type="Pfam" id="PF00496"/>
    </source>
</evidence>
<feature type="compositionally biased region" description="Basic and acidic residues" evidence="5">
    <location>
        <begin position="513"/>
        <end position="529"/>
    </location>
</feature>
<dbReference type="PANTHER" id="PTHR30290:SF9">
    <property type="entry name" value="OLIGOPEPTIDE-BINDING PROTEIN APPA"/>
    <property type="match status" value="1"/>
</dbReference>
<proteinExistence type="inferred from homology"/>
<dbReference type="PANTHER" id="PTHR30290">
    <property type="entry name" value="PERIPLASMIC BINDING COMPONENT OF ABC TRANSPORTER"/>
    <property type="match status" value="1"/>
</dbReference>
<evidence type="ECO:0000313" key="8">
    <source>
        <dbReference type="EMBL" id="RKK01897.1"/>
    </source>
</evidence>
<name>A0A3A9J3X2_9PROT</name>
<accession>A0A3A9J3X2</accession>
<keyword evidence="4 6" id="KW-0732">Signal</keyword>
<dbReference type="SUPFAM" id="SSF53850">
    <property type="entry name" value="Periplasmic binding protein-like II"/>
    <property type="match status" value="1"/>
</dbReference>
<protein>
    <submittedName>
        <fullName evidence="8">ABC transporter substrate-binding protein</fullName>
    </submittedName>
</protein>
<evidence type="ECO:0000313" key="11">
    <source>
        <dbReference type="Proteomes" id="UP000278036"/>
    </source>
</evidence>